<evidence type="ECO:0000256" key="2">
    <source>
        <dbReference type="SAM" id="SignalP"/>
    </source>
</evidence>
<feature type="compositionally biased region" description="Pro residues" evidence="1">
    <location>
        <begin position="31"/>
        <end position="44"/>
    </location>
</feature>
<comment type="caution">
    <text evidence="3">The sequence shown here is derived from an EMBL/GenBank/DDBJ whole genome shotgun (WGS) entry which is preliminary data.</text>
</comment>
<proteinExistence type="predicted"/>
<protein>
    <submittedName>
        <fullName evidence="3">Uncharacterized protein</fullName>
    </submittedName>
</protein>
<dbReference type="EMBL" id="JAACLJ010000002">
    <property type="protein sequence ID" value="KAF4592066.1"/>
    <property type="molecule type" value="Genomic_DNA"/>
</dbReference>
<sequence>MPNSKILPILLPLLTLFLTTSHANAQQGYPRTPPLIPVPQPKIPPSKGDNSSDSDKPPQKGLSMNTTDATGFNITKYFYDEKDYMEPEPAGGDTPNSALFPLVKDEFRPRHRPRYSPYLGFILNEIADLQELLHRAVDRKENGTLHMSSKAWRAISDRFPFTLLAPLTIGEYHHALDKLRLAAIELRREVATTPGMHKNLKNELFLLIRAIVIMNGLILDPIGLDKPPIHMTDHPWNTFAALSQLLIIDWKDPKKLNITWHHQELKHKFKWRREPRLVVAGLSRGPYSY</sequence>
<gene>
    <name evidence="3" type="ORF">GQ602_002365</name>
</gene>
<evidence type="ECO:0000256" key="1">
    <source>
        <dbReference type="SAM" id="MobiDB-lite"/>
    </source>
</evidence>
<dbReference type="Proteomes" id="UP000562929">
    <property type="component" value="Unassembled WGS sequence"/>
</dbReference>
<reference evidence="3 4" key="1">
    <citation type="journal article" date="2020" name="G3 (Bethesda)">
        <title>Genetic Underpinnings of Host Manipulation by Ophiocordyceps as Revealed by Comparative Transcriptomics.</title>
        <authorList>
            <person name="Will I."/>
            <person name="Das B."/>
            <person name="Trinh T."/>
            <person name="Brachmann A."/>
            <person name="Ohm R.A."/>
            <person name="de Bekker C."/>
        </authorList>
    </citation>
    <scope>NUCLEOTIDE SEQUENCE [LARGE SCALE GENOMIC DNA]</scope>
    <source>
        <strain evidence="3 4">EC05</strain>
    </source>
</reference>
<evidence type="ECO:0000313" key="3">
    <source>
        <dbReference type="EMBL" id="KAF4592066.1"/>
    </source>
</evidence>
<accession>A0A8H4QAB0</accession>
<feature type="signal peptide" evidence="2">
    <location>
        <begin position="1"/>
        <end position="25"/>
    </location>
</feature>
<feature type="chain" id="PRO_5034240185" evidence="2">
    <location>
        <begin position="26"/>
        <end position="289"/>
    </location>
</feature>
<keyword evidence="2" id="KW-0732">Signal</keyword>
<dbReference type="OrthoDB" id="10429138at2759"/>
<organism evidence="3 4">
    <name type="scientific">Ophiocordyceps camponoti-floridani</name>
    <dbReference type="NCBI Taxonomy" id="2030778"/>
    <lineage>
        <taxon>Eukaryota</taxon>
        <taxon>Fungi</taxon>
        <taxon>Dikarya</taxon>
        <taxon>Ascomycota</taxon>
        <taxon>Pezizomycotina</taxon>
        <taxon>Sordariomycetes</taxon>
        <taxon>Hypocreomycetidae</taxon>
        <taxon>Hypocreales</taxon>
        <taxon>Ophiocordycipitaceae</taxon>
        <taxon>Ophiocordyceps</taxon>
    </lineage>
</organism>
<evidence type="ECO:0000313" key="4">
    <source>
        <dbReference type="Proteomes" id="UP000562929"/>
    </source>
</evidence>
<dbReference type="AlphaFoldDB" id="A0A8H4QAB0"/>
<keyword evidence="4" id="KW-1185">Reference proteome</keyword>
<feature type="region of interest" description="Disordered" evidence="1">
    <location>
        <begin position="25"/>
        <end position="67"/>
    </location>
</feature>
<name>A0A8H4QAB0_9HYPO</name>